<dbReference type="InterPro" id="IPR018053">
    <property type="entry name" value="Glyco_hydro_32_AS"/>
</dbReference>
<evidence type="ECO:0000256" key="7">
    <source>
        <dbReference type="SAM" id="Phobius"/>
    </source>
</evidence>
<dbReference type="GO" id="GO:0004564">
    <property type="term" value="F:beta-fructofuranosidase activity"/>
    <property type="evidence" value="ECO:0007669"/>
    <property type="project" value="UniProtKB-EC"/>
</dbReference>
<dbReference type="GO" id="GO:0005975">
    <property type="term" value="P:carbohydrate metabolic process"/>
    <property type="evidence" value="ECO:0007669"/>
    <property type="project" value="InterPro"/>
</dbReference>
<evidence type="ECO:0000313" key="10">
    <source>
        <dbReference type="EMBL" id="ACU17211.1"/>
    </source>
</evidence>
<dbReference type="EMBL" id="BT092874">
    <property type="protein sequence ID" value="ACU17211.1"/>
    <property type="molecule type" value="mRNA"/>
</dbReference>
<dbReference type="PROSITE" id="PS00609">
    <property type="entry name" value="GLYCOSYL_HYDROL_F32"/>
    <property type="match status" value="1"/>
</dbReference>
<evidence type="ECO:0000256" key="1">
    <source>
        <dbReference type="ARBA" id="ARBA00009902"/>
    </source>
</evidence>
<keyword evidence="7" id="KW-1133">Transmembrane helix</keyword>
<proteinExistence type="evidence at transcript level"/>
<name>C6T609_SOYBN</name>
<evidence type="ECO:0000256" key="4">
    <source>
        <dbReference type="ARBA" id="ARBA00023180"/>
    </source>
</evidence>
<evidence type="ECO:0000256" key="5">
    <source>
        <dbReference type="ARBA" id="ARBA00023295"/>
    </source>
</evidence>
<dbReference type="InterPro" id="IPR050551">
    <property type="entry name" value="Fructan_Metab_Enzymes"/>
</dbReference>
<feature type="domain" description="Glycosyl hydrolase family 32 N-terminal" evidence="8">
    <location>
        <begin position="118"/>
        <end position="174"/>
    </location>
</feature>
<dbReference type="CAZy" id="GH32">
    <property type="family name" value="Glycoside Hydrolase Family 32"/>
</dbReference>
<evidence type="ECO:0000259" key="9">
    <source>
        <dbReference type="Pfam" id="PF11837"/>
    </source>
</evidence>
<dbReference type="ExpressionAtlas" id="C6T609">
    <property type="expression patterns" value="baseline and differential"/>
</dbReference>
<evidence type="ECO:0000256" key="3">
    <source>
        <dbReference type="ARBA" id="ARBA00022801"/>
    </source>
</evidence>
<protein>
    <recommendedName>
        <fullName evidence="2">beta-fructofuranosidase</fullName>
        <ecNumber evidence="2">3.2.1.26</ecNumber>
    </recommendedName>
</protein>
<evidence type="ECO:0000256" key="2">
    <source>
        <dbReference type="ARBA" id="ARBA00012758"/>
    </source>
</evidence>
<feature type="domain" description="Beta-fructofuranosidase N-terminal" evidence="9">
    <location>
        <begin position="13"/>
        <end position="110"/>
    </location>
</feature>
<organism evidence="10">
    <name type="scientific">Glycine max</name>
    <name type="common">Soybean</name>
    <name type="synonym">Glycine hispida</name>
    <dbReference type="NCBI Taxonomy" id="3847"/>
    <lineage>
        <taxon>Eukaryota</taxon>
        <taxon>Viridiplantae</taxon>
        <taxon>Streptophyta</taxon>
        <taxon>Embryophyta</taxon>
        <taxon>Tracheophyta</taxon>
        <taxon>Spermatophyta</taxon>
        <taxon>Magnoliopsida</taxon>
        <taxon>eudicotyledons</taxon>
        <taxon>Gunneridae</taxon>
        <taxon>Pentapetalae</taxon>
        <taxon>rosids</taxon>
        <taxon>fabids</taxon>
        <taxon>Fabales</taxon>
        <taxon>Fabaceae</taxon>
        <taxon>Papilionoideae</taxon>
        <taxon>50 kb inversion clade</taxon>
        <taxon>NPAAA clade</taxon>
        <taxon>indigoferoid/millettioid clade</taxon>
        <taxon>Phaseoleae</taxon>
        <taxon>Glycine</taxon>
        <taxon>Glycine subgen. Soja</taxon>
    </lineage>
</organism>
<comment type="similarity">
    <text evidence="1">Belongs to the glycosyl hydrolase 32 family.</text>
</comment>
<dbReference type="EC" id="3.2.1.26" evidence="2"/>
<keyword evidence="7" id="KW-0812">Transmembrane</keyword>
<accession>C6T609</accession>
<keyword evidence="5" id="KW-0326">Glycosidase</keyword>
<feature type="region of interest" description="Disordered" evidence="6">
    <location>
        <begin position="50"/>
        <end position="72"/>
    </location>
</feature>
<feature type="compositionally biased region" description="Polar residues" evidence="6">
    <location>
        <begin position="55"/>
        <end position="69"/>
    </location>
</feature>
<dbReference type="SUPFAM" id="SSF75005">
    <property type="entry name" value="Arabinanase/levansucrase/invertase"/>
    <property type="match status" value="1"/>
</dbReference>
<keyword evidence="3" id="KW-0378">Hydrolase</keyword>
<dbReference type="Pfam" id="PF11837">
    <property type="entry name" value="INV_N"/>
    <property type="match status" value="1"/>
</dbReference>
<sequence>MDHRKPLLPTSSGDAPNPRARKDLVLMICGLFLLSSLVAFGGYRASNAPHADVSSPASNDEQPSPTSVPSPKWYPVSRGVSSGVSEKSSSMLFAVKDGASEAFPWDNSMLSWQRTAFHFQPEKNWMNDPNGPMYYKGWYHFFYQYNPNGAVWGDIVWGHAVSRDMIHWLHLPLAWWLIMV</sequence>
<feature type="transmembrane region" description="Helical" evidence="7">
    <location>
        <begin position="24"/>
        <end position="43"/>
    </location>
</feature>
<evidence type="ECO:0000259" key="8">
    <source>
        <dbReference type="Pfam" id="PF00251"/>
    </source>
</evidence>
<dbReference type="Pfam" id="PF00251">
    <property type="entry name" value="Glyco_hydro_32N"/>
    <property type="match status" value="1"/>
</dbReference>
<dbReference type="AlphaFoldDB" id="C6T609"/>
<dbReference type="InterPro" id="IPR021792">
    <property type="entry name" value="Beta-fructofuranosidase_N"/>
</dbReference>
<dbReference type="InterPro" id="IPR023296">
    <property type="entry name" value="Glyco_hydro_beta-prop_sf"/>
</dbReference>
<reference evidence="10" key="1">
    <citation type="submission" date="2009-08" db="EMBL/GenBank/DDBJ databases">
        <authorList>
            <person name="Cheung F."/>
            <person name="Xiao Y."/>
            <person name="Chan A."/>
            <person name="Moskal W."/>
            <person name="Town C.D."/>
        </authorList>
    </citation>
    <scope>NUCLEOTIDE SEQUENCE</scope>
</reference>
<dbReference type="Gene3D" id="2.115.10.20">
    <property type="entry name" value="Glycosyl hydrolase domain, family 43"/>
    <property type="match status" value="1"/>
</dbReference>
<dbReference type="InterPro" id="IPR013148">
    <property type="entry name" value="Glyco_hydro_32_N"/>
</dbReference>
<evidence type="ECO:0000256" key="6">
    <source>
        <dbReference type="SAM" id="MobiDB-lite"/>
    </source>
</evidence>
<keyword evidence="4" id="KW-0325">Glycoprotein</keyword>
<dbReference type="PANTHER" id="PTHR31953">
    <property type="entry name" value="BETA-FRUCTOFURANOSIDASE, INSOLUBLE ISOENZYME CWINV1-RELATED"/>
    <property type="match status" value="1"/>
</dbReference>
<keyword evidence="7" id="KW-0472">Membrane</keyword>